<reference evidence="3" key="1">
    <citation type="journal article" date="2013" name="Nature">
        <title>Draft genome of the wheat A-genome progenitor Triticum urartu.</title>
        <authorList>
            <person name="Ling H.Q."/>
            <person name="Zhao S."/>
            <person name="Liu D."/>
            <person name="Wang J."/>
            <person name="Sun H."/>
            <person name="Zhang C."/>
            <person name="Fan H."/>
            <person name="Li D."/>
            <person name="Dong L."/>
            <person name="Tao Y."/>
            <person name="Gao C."/>
            <person name="Wu H."/>
            <person name="Li Y."/>
            <person name="Cui Y."/>
            <person name="Guo X."/>
            <person name="Zheng S."/>
            <person name="Wang B."/>
            <person name="Yu K."/>
            <person name="Liang Q."/>
            <person name="Yang W."/>
            <person name="Lou X."/>
            <person name="Chen J."/>
            <person name="Feng M."/>
            <person name="Jian J."/>
            <person name="Zhang X."/>
            <person name="Luo G."/>
            <person name="Jiang Y."/>
            <person name="Liu J."/>
            <person name="Wang Z."/>
            <person name="Sha Y."/>
            <person name="Zhang B."/>
            <person name="Wu H."/>
            <person name="Tang D."/>
            <person name="Shen Q."/>
            <person name="Xue P."/>
            <person name="Zou S."/>
            <person name="Wang X."/>
            <person name="Liu X."/>
            <person name="Wang F."/>
            <person name="Yang Y."/>
            <person name="An X."/>
            <person name="Dong Z."/>
            <person name="Zhang K."/>
            <person name="Zhang X."/>
            <person name="Luo M.C."/>
            <person name="Dvorak J."/>
            <person name="Tong Y."/>
            <person name="Wang J."/>
            <person name="Yang H."/>
            <person name="Li Z."/>
            <person name="Wang D."/>
            <person name="Zhang A."/>
            <person name="Wang J."/>
        </authorList>
    </citation>
    <scope>NUCLEOTIDE SEQUENCE</scope>
    <source>
        <strain evidence="3">cv. G1812</strain>
    </source>
</reference>
<dbReference type="Gramene" id="TuG1812G0500001216.01.T01">
    <property type="protein sequence ID" value="TuG1812G0500001216.01.T01.cds425742"/>
    <property type="gene ID" value="TuG1812G0500001216.01"/>
</dbReference>
<feature type="compositionally biased region" description="Gly residues" evidence="1">
    <location>
        <begin position="206"/>
        <end position="215"/>
    </location>
</feature>
<keyword evidence="3" id="KW-1185">Reference proteome</keyword>
<feature type="region of interest" description="Disordered" evidence="1">
    <location>
        <begin position="145"/>
        <end position="215"/>
    </location>
</feature>
<evidence type="ECO:0000313" key="2">
    <source>
        <dbReference type="EnsemblPlants" id="TuG1812G0500001216.01.T01.cds425742"/>
    </source>
</evidence>
<dbReference type="AlphaFoldDB" id="A0A8R7QCK5"/>
<proteinExistence type="predicted"/>
<protein>
    <submittedName>
        <fullName evidence="2">Uncharacterized protein</fullName>
    </submittedName>
</protein>
<sequence>SILDATAVTGGKNAADAAALIRLNRYGERAPQIGLLANLDGVEPVPHPRVHGDLQAHRPPTHLLLQLRSNVAGEDAATAPVELHLHRLPALPPLVELGRGRRGSASAGAAERCAAVAELGVQRVVVDADAEAGVVYVEGDGEAVGYDGGIGDGEAGERGGADGGADLVRLEDGPVDEDDDGDREEGAEQAAEEPATALEAAAAAGHGDGGVGGAR</sequence>
<accession>A0A8R7QCK5</accession>
<evidence type="ECO:0000313" key="3">
    <source>
        <dbReference type="Proteomes" id="UP000015106"/>
    </source>
</evidence>
<reference evidence="2" key="2">
    <citation type="submission" date="2018-03" db="EMBL/GenBank/DDBJ databases">
        <title>The Triticum urartu genome reveals the dynamic nature of wheat genome evolution.</title>
        <authorList>
            <person name="Ling H."/>
            <person name="Ma B."/>
            <person name="Shi X."/>
            <person name="Liu H."/>
            <person name="Dong L."/>
            <person name="Sun H."/>
            <person name="Cao Y."/>
            <person name="Gao Q."/>
            <person name="Zheng S."/>
            <person name="Li Y."/>
            <person name="Yu Y."/>
            <person name="Du H."/>
            <person name="Qi M."/>
            <person name="Li Y."/>
            <person name="Yu H."/>
            <person name="Cui Y."/>
            <person name="Wang N."/>
            <person name="Chen C."/>
            <person name="Wu H."/>
            <person name="Zhao Y."/>
            <person name="Zhang J."/>
            <person name="Li Y."/>
            <person name="Zhou W."/>
            <person name="Zhang B."/>
            <person name="Hu W."/>
            <person name="Eijk M."/>
            <person name="Tang J."/>
            <person name="Witsenboer H."/>
            <person name="Zhao S."/>
            <person name="Li Z."/>
            <person name="Zhang A."/>
            <person name="Wang D."/>
            <person name="Liang C."/>
        </authorList>
    </citation>
    <scope>NUCLEOTIDE SEQUENCE [LARGE SCALE GENOMIC DNA]</scope>
    <source>
        <strain evidence="2">cv. G1812</strain>
    </source>
</reference>
<dbReference type="EnsemblPlants" id="TuG1812G0500001216.01.T01">
    <property type="protein sequence ID" value="TuG1812G0500001216.01.T01.cds425742"/>
    <property type="gene ID" value="TuG1812G0500001216.01"/>
</dbReference>
<dbReference type="Proteomes" id="UP000015106">
    <property type="component" value="Chromosome 5"/>
</dbReference>
<evidence type="ECO:0000256" key="1">
    <source>
        <dbReference type="SAM" id="MobiDB-lite"/>
    </source>
</evidence>
<reference evidence="2" key="3">
    <citation type="submission" date="2022-06" db="UniProtKB">
        <authorList>
            <consortium name="EnsemblPlants"/>
        </authorList>
    </citation>
    <scope>IDENTIFICATION</scope>
</reference>
<feature type="compositionally biased region" description="Low complexity" evidence="1">
    <location>
        <begin position="192"/>
        <end position="205"/>
    </location>
</feature>
<feature type="compositionally biased region" description="Acidic residues" evidence="1">
    <location>
        <begin position="173"/>
        <end position="191"/>
    </location>
</feature>
<organism evidence="2 3">
    <name type="scientific">Triticum urartu</name>
    <name type="common">Red wild einkorn</name>
    <name type="synonym">Crithodium urartu</name>
    <dbReference type="NCBI Taxonomy" id="4572"/>
    <lineage>
        <taxon>Eukaryota</taxon>
        <taxon>Viridiplantae</taxon>
        <taxon>Streptophyta</taxon>
        <taxon>Embryophyta</taxon>
        <taxon>Tracheophyta</taxon>
        <taxon>Spermatophyta</taxon>
        <taxon>Magnoliopsida</taxon>
        <taxon>Liliopsida</taxon>
        <taxon>Poales</taxon>
        <taxon>Poaceae</taxon>
        <taxon>BOP clade</taxon>
        <taxon>Pooideae</taxon>
        <taxon>Triticodae</taxon>
        <taxon>Triticeae</taxon>
        <taxon>Triticinae</taxon>
        <taxon>Triticum</taxon>
    </lineage>
</organism>
<name>A0A8R7QCK5_TRIUA</name>